<dbReference type="InterPro" id="IPR036188">
    <property type="entry name" value="FAD/NAD-bd_sf"/>
</dbReference>
<dbReference type="SUPFAM" id="SSF51905">
    <property type="entry name" value="FAD/NAD(P)-binding domain"/>
    <property type="match status" value="1"/>
</dbReference>
<dbReference type="PRINTS" id="PR00420">
    <property type="entry name" value="RNGMNOXGNASE"/>
</dbReference>
<protein>
    <recommendedName>
        <fullName evidence="6">FAD-binding domain-containing protein</fullName>
    </recommendedName>
</protein>
<keyword evidence="8" id="KW-1185">Reference proteome</keyword>
<dbReference type="Proteomes" id="UP000054481">
    <property type="component" value="Unassembled WGS sequence"/>
</dbReference>
<evidence type="ECO:0000256" key="2">
    <source>
        <dbReference type="ARBA" id="ARBA00022630"/>
    </source>
</evidence>
<organism evidence="7 8">
    <name type="scientific">Hirsutella minnesotensis 3608</name>
    <dbReference type="NCBI Taxonomy" id="1043627"/>
    <lineage>
        <taxon>Eukaryota</taxon>
        <taxon>Fungi</taxon>
        <taxon>Dikarya</taxon>
        <taxon>Ascomycota</taxon>
        <taxon>Pezizomycotina</taxon>
        <taxon>Sordariomycetes</taxon>
        <taxon>Hypocreomycetidae</taxon>
        <taxon>Hypocreales</taxon>
        <taxon>Ophiocordycipitaceae</taxon>
        <taxon>Hirsutella</taxon>
    </lineage>
</organism>
<dbReference type="InterPro" id="IPR050493">
    <property type="entry name" value="FAD-dep_Monooxygenase_BioMet"/>
</dbReference>
<dbReference type="GO" id="GO:0071949">
    <property type="term" value="F:FAD binding"/>
    <property type="evidence" value="ECO:0007669"/>
    <property type="project" value="InterPro"/>
</dbReference>
<comment type="similarity">
    <text evidence="1">Belongs to the paxM FAD-dependent monooxygenase family.</text>
</comment>
<evidence type="ECO:0000256" key="1">
    <source>
        <dbReference type="ARBA" id="ARBA00007992"/>
    </source>
</evidence>
<evidence type="ECO:0000256" key="3">
    <source>
        <dbReference type="ARBA" id="ARBA00022827"/>
    </source>
</evidence>
<sequence>MKIVIIGAGVAGCASYLLLKKHLPRPLSEEPHSITIYEAYDTDKDTTYSDREQGPTHSSTLVVGGGLGIGANGLHVLRRLDEQLLFDIVRGGYVVPTMKMLTKNGTVLARLQPTGSPSSGDGTPSQQMHMVASSRHSVWRCLRTRIPDSAIVTKRISEVIAKPEGRNIITFADGSPPVEADLIIGADGLKSLTKRALFPEAKEDPFPPHYEGLAGVGGFIPSKDLKDLVEKGSMNFVFGGNGFFGYFFADSAESSPYRDSPCYVSEPGDKLAWWSSFTAEECPDPKNLDVEVVSRQLRQRHGNWKDPVVRKVLESIRVENMYPTWSVPPLPTWERDGVVLLGDAAHALPPTSGQGSSQALEDAEAFTLFFCHYLREAYETQQTDCASRKQVIKKAAKQYMDLRLPRVTKLLENAQRTQNSKRDMNIFQEYAMYFFMWIMGWFPRLSAKTFDDVFRYNVAEEVKNILGKTR</sequence>
<feature type="domain" description="FAD-binding" evidence="6">
    <location>
        <begin position="177"/>
        <end position="377"/>
    </location>
</feature>
<dbReference type="InterPro" id="IPR002938">
    <property type="entry name" value="FAD-bd"/>
</dbReference>
<evidence type="ECO:0000313" key="7">
    <source>
        <dbReference type="EMBL" id="KJZ75700.1"/>
    </source>
</evidence>
<evidence type="ECO:0000256" key="4">
    <source>
        <dbReference type="ARBA" id="ARBA00023002"/>
    </source>
</evidence>
<dbReference type="Gene3D" id="3.50.50.60">
    <property type="entry name" value="FAD/NAD(P)-binding domain"/>
    <property type="match status" value="1"/>
</dbReference>
<dbReference type="GO" id="GO:0004497">
    <property type="term" value="F:monooxygenase activity"/>
    <property type="evidence" value="ECO:0007669"/>
    <property type="project" value="UniProtKB-KW"/>
</dbReference>
<keyword evidence="3" id="KW-0274">FAD</keyword>
<accession>A0A0F7ZPL3</accession>
<dbReference type="AlphaFoldDB" id="A0A0F7ZPL3"/>
<name>A0A0F7ZPL3_9HYPO</name>
<evidence type="ECO:0000259" key="6">
    <source>
        <dbReference type="Pfam" id="PF01494"/>
    </source>
</evidence>
<dbReference type="OrthoDB" id="16820at2759"/>
<keyword evidence="4" id="KW-0560">Oxidoreductase</keyword>
<keyword evidence="5" id="KW-0503">Monooxygenase</keyword>
<keyword evidence="2" id="KW-0285">Flavoprotein</keyword>
<dbReference type="PANTHER" id="PTHR13789:SF309">
    <property type="entry name" value="PUTATIVE (AFU_ORTHOLOGUE AFUA_6G14510)-RELATED"/>
    <property type="match status" value="1"/>
</dbReference>
<reference evidence="7 8" key="1">
    <citation type="journal article" date="2014" name="Genome Biol. Evol.">
        <title>Comparative genomics and transcriptomics analyses reveal divergent lifestyle features of nematode endoparasitic fungus Hirsutella minnesotensis.</title>
        <authorList>
            <person name="Lai Y."/>
            <person name="Liu K."/>
            <person name="Zhang X."/>
            <person name="Zhang X."/>
            <person name="Li K."/>
            <person name="Wang N."/>
            <person name="Shu C."/>
            <person name="Wu Y."/>
            <person name="Wang C."/>
            <person name="Bushley K.E."/>
            <person name="Xiang M."/>
            <person name="Liu X."/>
        </authorList>
    </citation>
    <scope>NUCLEOTIDE SEQUENCE [LARGE SCALE GENOMIC DNA]</scope>
    <source>
        <strain evidence="7 8">3608</strain>
    </source>
</reference>
<gene>
    <name evidence="7" type="ORF">HIM_04857</name>
</gene>
<dbReference type="Pfam" id="PF01494">
    <property type="entry name" value="FAD_binding_3"/>
    <property type="match status" value="1"/>
</dbReference>
<evidence type="ECO:0000313" key="8">
    <source>
        <dbReference type="Proteomes" id="UP000054481"/>
    </source>
</evidence>
<dbReference type="PANTHER" id="PTHR13789">
    <property type="entry name" value="MONOOXYGENASE"/>
    <property type="match status" value="1"/>
</dbReference>
<evidence type="ECO:0000256" key="5">
    <source>
        <dbReference type="ARBA" id="ARBA00023033"/>
    </source>
</evidence>
<proteinExistence type="inferred from homology"/>
<dbReference type="EMBL" id="KQ030515">
    <property type="protein sequence ID" value="KJZ75700.1"/>
    <property type="molecule type" value="Genomic_DNA"/>
</dbReference>